<dbReference type="HOGENOM" id="CLU_088602_0_0_6"/>
<sequence>MPSIYQLKPAFQNLLRPFVQLLYKSGITANQVTLLAMLISTCLGYFLYCYYLTHPISGLLLLFPLWMLIRMAFNAIDGMLAREFRQQSNLGAFYNELCDIISDTALYLCFIAFGFINAKLLLLVIFLALLSEYTGVIAPLIGQERRYDGPMGKSDRAFWLSLIAVIIVIFPYISTNPQLLGRICNGILILIALLLLLTIFNRIKNSLKTTSS</sequence>
<feature type="transmembrane region" description="Helical" evidence="1">
    <location>
        <begin position="179"/>
        <end position="200"/>
    </location>
</feature>
<feature type="transmembrane region" description="Helical" evidence="1">
    <location>
        <begin position="157"/>
        <end position="173"/>
    </location>
</feature>
<dbReference type="EMBL" id="APPZ01000007">
    <property type="protein sequence ID" value="ENV72088.1"/>
    <property type="molecule type" value="Genomic_DNA"/>
</dbReference>
<gene>
    <name evidence="2" type="ORF">F946_01550</name>
</gene>
<dbReference type="GeneID" id="56338736"/>
<proteinExistence type="predicted"/>
<dbReference type="PATRIC" id="fig|1217662.4.peg.1501"/>
<feature type="transmembrane region" description="Helical" evidence="1">
    <location>
        <begin position="122"/>
        <end position="141"/>
    </location>
</feature>
<comment type="caution">
    <text evidence="2">The sequence shown here is derived from an EMBL/GenBank/DDBJ whole genome shotgun (WGS) entry which is preliminary data.</text>
</comment>
<dbReference type="GO" id="GO:0016020">
    <property type="term" value="C:membrane"/>
    <property type="evidence" value="ECO:0007669"/>
    <property type="project" value="InterPro"/>
</dbReference>
<dbReference type="Pfam" id="PF01066">
    <property type="entry name" value="CDP-OH_P_transf"/>
    <property type="match status" value="1"/>
</dbReference>
<evidence type="ECO:0000313" key="2">
    <source>
        <dbReference type="EMBL" id="ENV72088.1"/>
    </source>
</evidence>
<evidence type="ECO:0000313" key="3">
    <source>
        <dbReference type="Proteomes" id="UP000018444"/>
    </source>
</evidence>
<dbReference type="GO" id="GO:0016780">
    <property type="term" value="F:phosphotransferase activity, for other substituted phosphate groups"/>
    <property type="evidence" value="ECO:0007669"/>
    <property type="project" value="InterPro"/>
</dbReference>
<dbReference type="GO" id="GO:0008654">
    <property type="term" value="P:phospholipid biosynthetic process"/>
    <property type="evidence" value="ECO:0007669"/>
    <property type="project" value="InterPro"/>
</dbReference>
<keyword evidence="1" id="KW-0472">Membrane</keyword>
<feature type="transmembrane region" description="Helical" evidence="1">
    <location>
        <begin position="32"/>
        <end position="53"/>
    </location>
</feature>
<dbReference type="RefSeq" id="WP_004980826.1">
    <property type="nucleotide sequence ID" value="NZ_KB849705.1"/>
</dbReference>
<name>N9CV22_ACIJO</name>
<evidence type="ECO:0000256" key="1">
    <source>
        <dbReference type="SAM" id="Phobius"/>
    </source>
</evidence>
<feature type="transmembrane region" description="Helical" evidence="1">
    <location>
        <begin position="59"/>
        <end position="76"/>
    </location>
</feature>
<keyword evidence="1" id="KW-0812">Transmembrane</keyword>
<dbReference type="InterPro" id="IPR000462">
    <property type="entry name" value="CDP-OH_P_trans"/>
</dbReference>
<feature type="transmembrane region" description="Helical" evidence="1">
    <location>
        <begin position="97"/>
        <end position="116"/>
    </location>
</feature>
<dbReference type="InterPro" id="IPR043130">
    <property type="entry name" value="CDP-OH_PTrfase_TM_dom"/>
</dbReference>
<dbReference type="Gene3D" id="1.20.120.1760">
    <property type="match status" value="1"/>
</dbReference>
<protein>
    <recommendedName>
        <fullName evidence="4">CDP-alcohol phosphatidyltransferase</fullName>
    </recommendedName>
</protein>
<accession>N9CV22</accession>
<dbReference type="Proteomes" id="UP000018444">
    <property type="component" value="Unassembled WGS sequence"/>
</dbReference>
<dbReference type="AlphaFoldDB" id="N9CV22"/>
<organism evidence="2 3">
    <name type="scientific">Acinetobacter johnsonii ANC 3681</name>
    <dbReference type="NCBI Taxonomy" id="1217662"/>
    <lineage>
        <taxon>Bacteria</taxon>
        <taxon>Pseudomonadati</taxon>
        <taxon>Pseudomonadota</taxon>
        <taxon>Gammaproteobacteria</taxon>
        <taxon>Moraxellales</taxon>
        <taxon>Moraxellaceae</taxon>
        <taxon>Acinetobacter</taxon>
    </lineage>
</organism>
<evidence type="ECO:0008006" key="4">
    <source>
        <dbReference type="Google" id="ProtNLM"/>
    </source>
</evidence>
<reference evidence="2 3" key="1">
    <citation type="submission" date="2013-02" db="EMBL/GenBank/DDBJ databases">
        <title>The Genome Sequence of Acinetobacter johnsonii ANC 3681.</title>
        <authorList>
            <consortium name="The Broad Institute Genome Sequencing Platform"/>
            <consortium name="The Broad Institute Genome Sequencing Center for Infectious Disease"/>
            <person name="Cerqueira G."/>
            <person name="Feldgarden M."/>
            <person name="Courvalin P."/>
            <person name="Perichon B."/>
            <person name="Grillot-Courvalin C."/>
            <person name="Clermont D."/>
            <person name="Rocha E."/>
            <person name="Yoon E.-J."/>
            <person name="Nemec A."/>
            <person name="Walker B."/>
            <person name="Young S.K."/>
            <person name="Zeng Q."/>
            <person name="Gargeya S."/>
            <person name="Fitzgerald M."/>
            <person name="Haas B."/>
            <person name="Abouelleil A."/>
            <person name="Alvarado L."/>
            <person name="Arachchi H.M."/>
            <person name="Berlin A.M."/>
            <person name="Chapman S.B."/>
            <person name="Dewar J."/>
            <person name="Goldberg J."/>
            <person name="Griggs A."/>
            <person name="Gujja S."/>
            <person name="Hansen M."/>
            <person name="Howarth C."/>
            <person name="Imamovic A."/>
            <person name="Larimer J."/>
            <person name="McCowan C."/>
            <person name="Murphy C."/>
            <person name="Neiman D."/>
            <person name="Pearson M."/>
            <person name="Priest M."/>
            <person name="Roberts A."/>
            <person name="Saif S."/>
            <person name="Shea T."/>
            <person name="Sisk P."/>
            <person name="Sykes S."/>
            <person name="Wortman J."/>
            <person name="Nusbaum C."/>
            <person name="Birren B."/>
        </authorList>
    </citation>
    <scope>NUCLEOTIDE SEQUENCE [LARGE SCALE GENOMIC DNA]</scope>
    <source>
        <strain evidence="2 3">ANC 3681</strain>
    </source>
</reference>
<keyword evidence="1" id="KW-1133">Transmembrane helix</keyword>